<feature type="active site" description="Proton donor" evidence="3">
    <location>
        <position position="162"/>
    </location>
</feature>
<dbReference type="PANTHER" id="PTHR12737">
    <property type="entry name" value="DIMETHYLARGININE DIMETHYLAMINOHYDROLASE"/>
    <property type="match status" value="1"/>
</dbReference>
<dbReference type="RefSeq" id="WP_250826421.1">
    <property type="nucleotide sequence ID" value="NZ_JAMOIL010000005.1"/>
</dbReference>
<dbReference type="Proteomes" id="UP001139485">
    <property type="component" value="Unassembled WGS sequence"/>
</dbReference>
<dbReference type="EMBL" id="JAMOIL010000005">
    <property type="protein sequence ID" value="MCM0619623.1"/>
    <property type="molecule type" value="Genomic_DNA"/>
</dbReference>
<dbReference type="GO" id="GO:0000052">
    <property type="term" value="P:citrulline metabolic process"/>
    <property type="evidence" value="ECO:0007669"/>
    <property type="project" value="TreeGrafter"/>
</dbReference>
<evidence type="ECO:0000256" key="1">
    <source>
        <dbReference type="ARBA" id="ARBA00008532"/>
    </source>
</evidence>
<organism evidence="4 5">
    <name type="scientific">Nocardioides bruguierae</name>
    <dbReference type="NCBI Taxonomy" id="2945102"/>
    <lineage>
        <taxon>Bacteria</taxon>
        <taxon>Bacillati</taxon>
        <taxon>Actinomycetota</taxon>
        <taxon>Actinomycetes</taxon>
        <taxon>Propionibacteriales</taxon>
        <taxon>Nocardioidaceae</taxon>
        <taxon>Nocardioides</taxon>
    </lineage>
</organism>
<gene>
    <name evidence="4" type="ORF">M8330_04860</name>
</gene>
<evidence type="ECO:0000256" key="2">
    <source>
        <dbReference type="ARBA" id="ARBA00022801"/>
    </source>
</evidence>
<dbReference type="SUPFAM" id="SSF55909">
    <property type="entry name" value="Pentein"/>
    <property type="match status" value="1"/>
</dbReference>
<proteinExistence type="inferred from homology"/>
<comment type="caution">
    <text evidence="4">The sequence shown here is derived from an EMBL/GenBank/DDBJ whole genome shotgun (WGS) entry which is preliminary data.</text>
</comment>
<dbReference type="GO" id="GO:0016403">
    <property type="term" value="F:dimethylargininase activity"/>
    <property type="evidence" value="ECO:0007669"/>
    <property type="project" value="TreeGrafter"/>
</dbReference>
<dbReference type="GO" id="GO:0045429">
    <property type="term" value="P:positive regulation of nitric oxide biosynthetic process"/>
    <property type="evidence" value="ECO:0007669"/>
    <property type="project" value="TreeGrafter"/>
</dbReference>
<dbReference type="InterPro" id="IPR033199">
    <property type="entry name" value="DDAH-like"/>
</dbReference>
<evidence type="ECO:0000313" key="4">
    <source>
        <dbReference type="EMBL" id="MCM0619623.1"/>
    </source>
</evidence>
<comment type="similarity">
    <text evidence="1">Belongs to the DDAH family.</text>
</comment>
<feature type="active site" description="Nucleophile" evidence="3">
    <location>
        <position position="247"/>
    </location>
</feature>
<sequence length="253" mass="26579">MPKLALVRRPGPLLADGIVTRRARTDIDLDLARAQWDGYVAALRGHGWRTVEVAPADACPDAVFVEDTAVVHGDTAIICRPGNLARRPETSGTEATLRDLGYRIARIEGPDALEGGDVLAAGGRLWVGLTTRTSHGALEQMRRHLADEGADLVGVPLSKVLHLKSTLTALPDGTFLGWEAGIDDPASWPGLVAAPEAEGACVVCLGTDTVLLSAAASRTRALLEGRGLAVVSVDISELEKLEGCVTCLSVRIG</sequence>
<accession>A0A9X2D5L5</accession>
<keyword evidence="5" id="KW-1185">Reference proteome</keyword>
<name>A0A9X2D5L5_9ACTN</name>
<evidence type="ECO:0000313" key="5">
    <source>
        <dbReference type="Proteomes" id="UP001139485"/>
    </source>
</evidence>
<keyword evidence="2" id="KW-0378">Hydrolase</keyword>
<dbReference type="GO" id="GO:0006525">
    <property type="term" value="P:arginine metabolic process"/>
    <property type="evidence" value="ECO:0007669"/>
    <property type="project" value="TreeGrafter"/>
</dbReference>
<reference evidence="4" key="1">
    <citation type="submission" date="2022-05" db="EMBL/GenBank/DDBJ databases">
        <authorList>
            <person name="Tuo L."/>
        </authorList>
    </citation>
    <scope>NUCLEOTIDE SEQUENCE</scope>
    <source>
        <strain evidence="4">BSK12Z-4</strain>
    </source>
</reference>
<dbReference type="NCBIfam" id="NF045660">
    <property type="entry name" value="DiMthArgaseDdahStm"/>
    <property type="match status" value="1"/>
</dbReference>
<dbReference type="GO" id="GO:0016597">
    <property type="term" value="F:amino acid binding"/>
    <property type="evidence" value="ECO:0007669"/>
    <property type="project" value="TreeGrafter"/>
</dbReference>
<dbReference type="PANTHER" id="PTHR12737:SF9">
    <property type="entry name" value="DIMETHYLARGININASE"/>
    <property type="match status" value="1"/>
</dbReference>
<dbReference type="Gene3D" id="3.75.10.10">
    <property type="entry name" value="L-arginine/glycine Amidinotransferase, Chain A"/>
    <property type="match status" value="1"/>
</dbReference>
<evidence type="ECO:0000256" key="3">
    <source>
        <dbReference type="PIRSR" id="PIRSR633199-1"/>
    </source>
</evidence>
<dbReference type="AlphaFoldDB" id="A0A9X2D5L5"/>
<protein>
    <submittedName>
        <fullName evidence="4">N(G),N(G)-dimethylarginine dimethylaminohydrolase</fullName>
    </submittedName>
</protein>